<proteinExistence type="inferred from homology"/>
<dbReference type="SUPFAM" id="SSF111369">
    <property type="entry name" value="HlyD-like secretion proteins"/>
    <property type="match status" value="1"/>
</dbReference>
<comment type="caution">
    <text evidence="5">The sequence shown here is derived from an EMBL/GenBank/DDBJ whole genome shotgun (WGS) entry which is preliminary data.</text>
</comment>
<accession>A0A2M9FVR9</accession>
<keyword evidence="3" id="KW-1133">Transmembrane helix</keyword>
<evidence type="ECO:0000256" key="3">
    <source>
        <dbReference type="SAM" id="Phobius"/>
    </source>
</evidence>
<gene>
    <name evidence="5" type="ORF">CVT23_21785</name>
</gene>
<dbReference type="OrthoDB" id="9813967at2"/>
<feature type="transmembrane region" description="Helical" evidence="3">
    <location>
        <begin position="46"/>
        <end position="65"/>
    </location>
</feature>
<feature type="coiled-coil region" evidence="2">
    <location>
        <begin position="149"/>
        <end position="176"/>
    </location>
</feature>
<protein>
    <recommendedName>
        <fullName evidence="4">Multidrug resistance protein MdtA-like barrel-sandwich hybrid domain-containing protein</fullName>
    </recommendedName>
</protein>
<keyword evidence="3" id="KW-0472">Membrane</keyword>
<evidence type="ECO:0000313" key="6">
    <source>
        <dbReference type="Proteomes" id="UP000229498"/>
    </source>
</evidence>
<dbReference type="EMBL" id="PHIG01000063">
    <property type="protein sequence ID" value="PJK27547.1"/>
    <property type="molecule type" value="Genomic_DNA"/>
</dbReference>
<evidence type="ECO:0000256" key="2">
    <source>
        <dbReference type="SAM" id="Coils"/>
    </source>
</evidence>
<dbReference type="PANTHER" id="PTHR30469:SF15">
    <property type="entry name" value="HLYD FAMILY OF SECRETION PROTEINS"/>
    <property type="match status" value="1"/>
</dbReference>
<dbReference type="Gene3D" id="1.10.287.470">
    <property type="entry name" value="Helix hairpin bin"/>
    <property type="match status" value="2"/>
</dbReference>
<feature type="coiled-coil region" evidence="2">
    <location>
        <begin position="229"/>
        <end position="263"/>
    </location>
</feature>
<comment type="similarity">
    <text evidence="1">Belongs to the membrane fusion protein (MFP) (TC 8.A.1) family.</text>
</comment>
<keyword evidence="6" id="KW-1185">Reference proteome</keyword>
<dbReference type="Gene3D" id="2.40.50.100">
    <property type="match status" value="2"/>
</dbReference>
<keyword evidence="2" id="KW-0175">Coiled coil</keyword>
<dbReference type="AlphaFoldDB" id="A0A2M9FVR9"/>
<dbReference type="Pfam" id="PF25917">
    <property type="entry name" value="BSH_RND"/>
    <property type="match status" value="1"/>
</dbReference>
<dbReference type="GO" id="GO:1990281">
    <property type="term" value="C:efflux pump complex"/>
    <property type="evidence" value="ECO:0007669"/>
    <property type="project" value="TreeGrafter"/>
</dbReference>
<name>A0A2M9FVR9_9PROT</name>
<dbReference type="Proteomes" id="UP000229498">
    <property type="component" value="Unassembled WGS sequence"/>
</dbReference>
<evidence type="ECO:0000259" key="4">
    <source>
        <dbReference type="Pfam" id="PF25917"/>
    </source>
</evidence>
<dbReference type="Gene3D" id="2.40.30.170">
    <property type="match status" value="1"/>
</dbReference>
<dbReference type="PANTHER" id="PTHR30469">
    <property type="entry name" value="MULTIDRUG RESISTANCE PROTEIN MDTA"/>
    <property type="match status" value="1"/>
</dbReference>
<dbReference type="GO" id="GO:0015562">
    <property type="term" value="F:efflux transmembrane transporter activity"/>
    <property type="evidence" value="ECO:0007669"/>
    <property type="project" value="TreeGrafter"/>
</dbReference>
<dbReference type="RefSeq" id="WP_109795260.1">
    <property type="nucleotide sequence ID" value="NZ_PHIG01000063.1"/>
</dbReference>
<dbReference type="InterPro" id="IPR058625">
    <property type="entry name" value="MdtA-like_BSH"/>
</dbReference>
<dbReference type="Gene3D" id="2.40.420.20">
    <property type="match status" value="1"/>
</dbReference>
<evidence type="ECO:0000313" key="5">
    <source>
        <dbReference type="EMBL" id="PJK27547.1"/>
    </source>
</evidence>
<sequence>MAPDSSKSEWTETRPTARDGDLLRVSGVPEASGGVRSGRRRRMVNYVGLIALILAGVAGAVALFMTRSTLTPAERGETVYSVSTMPAERSDNFPVITAFGEIAAGREADMRALVQGEVVEVGDYFRNGGTVRQGDLLLRIDPFDYVAAVDELKAQIAETRARVAEARARLASERSALIEDRSILEIKAQDVERFERLNQKGTISDQSLGNARIEYQTQQQKVTQREAAIEAEQARMQQQQAALERLQVSLARAERDLARTELRAPFDGFLSQVSAQVGSLLGPSDRVAHLVAADSLEARGHLSDAQYGRLLADGGLDGRPATVTWKMGPERLAYEAVISRITSEIDPGSGGVTFYALLAADGLDLPIRPGAFVEIELPDRRFPDTIRLPAVAVHDDNRVFVIEEGRLVRRDVEVLARQGDDVIVEGELQSGARVVLTRFNEMAPGVRVRDAAAGGDDGAEAASGR</sequence>
<reference evidence="5 6" key="1">
    <citation type="submission" date="2017-11" db="EMBL/GenBank/DDBJ databases">
        <title>Draft genome sequence of Rhizobiales bacterium SY3-13.</title>
        <authorList>
            <person name="Sun C."/>
        </authorList>
    </citation>
    <scope>NUCLEOTIDE SEQUENCE [LARGE SCALE GENOMIC DNA]</scope>
    <source>
        <strain evidence="5 6">SY3-13</strain>
    </source>
</reference>
<dbReference type="NCBIfam" id="TIGR01730">
    <property type="entry name" value="RND_mfp"/>
    <property type="match status" value="1"/>
</dbReference>
<dbReference type="InterPro" id="IPR006143">
    <property type="entry name" value="RND_pump_MFP"/>
</dbReference>
<keyword evidence="3" id="KW-0812">Transmembrane</keyword>
<organism evidence="5 6">
    <name type="scientific">Minwuia thermotolerans</name>
    <dbReference type="NCBI Taxonomy" id="2056226"/>
    <lineage>
        <taxon>Bacteria</taxon>
        <taxon>Pseudomonadati</taxon>
        <taxon>Pseudomonadota</taxon>
        <taxon>Alphaproteobacteria</taxon>
        <taxon>Minwuiales</taxon>
        <taxon>Minwuiaceae</taxon>
        <taxon>Minwuia</taxon>
    </lineage>
</organism>
<evidence type="ECO:0000256" key="1">
    <source>
        <dbReference type="ARBA" id="ARBA00009477"/>
    </source>
</evidence>
<feature type="domain" description="Multidrug resistance protein MdtA-like barrel-sandwich hybrid" evidence="4">
    <location>
        <begin position="106"/>
        <end position="281"/>
    </location>
</feature>